<name>A0A830HAB0_9CHLO</name>
<dbReference type="GO" id="GO:0000938">
    <property type="term" value="C:GARP complex"/>
    <property type="evidence" value="ECO:0007669"/>
    <property type="project" value="TreeGrafter"/>
</dbReference>
<dbReference type="GO" id="GO:0006896">
    <property type="term" value="P:Golgi to vacuole transport"/>
    <property type="evidence" value="ECO:0007669"/>
    <property type="project" value="TreeGrafter"/>
</dbReference>
<dbReference type="Proteomes" id="UP000660262">
    <property type="component" value="Unassembled WGS sequence"/>
</dbReference>
<evidence type="ECO:0000259" key="7">
    <source>
        <dbReference type="Pfam" id="PF20655"/>
    </source>
</evidence>
<dbReference type="AlphaFoldDB" id="A0A830HAB0"/>
<dbReference type="PANTHER" id="PTHR14190">
    <property type="entry name" value="SUPPRESSOR OF ACTIN MUTATIONS 2/VACUOLAR PROTEIN SORTING 52"/>
    <property type="match status" value="1"/>
</dbReference>
<reference evidence="8" key="1">
    <citation type="submission" date="2020-10" db="EMBL/GenBank/DDBJ databases">
        <title>Unveiling of a novel bifunctional photoreceptor, Dualchrome1, isolated from a cosmopolitan green alga.</title>
        <authorList>
            <person name="Suzuki S."/>
            <person name="Kawachi M."/>
        </authorList>
    </citation>
    <scope>NUCLEOTIDE SEQUENCE</scope>
    <source>
        <strain evidence="8">NIES 2893</strain>
    </source>
</reference>
<evidence type="ECO:0008006" key="10">
    <source>
        <dbReference type="Google" id="ProtNLM"/>
    </source>
</evidence>
<accession>A0A830HAB0</accession>
<proteinExistence type="inferred from homology"/>
<dbReference type="Pfam" id="PF04129">
    <property type="entry name" value="Vps52_CC"/>
    <property type="match status" value="1"/>
</dbReference>
<dbReference type="PANTHER" id="PTHR14190:SF7">
    <property type="entry name" value="VACUOLAR PROTEIN SORTING-ASSOCIATED PROTEIN 52 HOMOLOG"/>
    <property type="match status" value="1"/>
</dbReference>
<dbReference type="GO" id="GO:0015031">
    <property type="term" value="P:protein transport"/>
    <property type="evidence" value="ECO:0007669"/>
    <property type="project" value="UniProtKB-KW"/>
</dbReference>
<dbReference type="GO" id="GO:0042147">
    <property type="term" value="P:retrograde transport, endosome to Golgi"/>
    <property type="evidence" value="ECO:0007669"/>
    <property type="project" value="TreeGrafter"/>
</dbReference>
<evidence type="ECO:0000256" key="3">
    <source>
        <dbReference type="ARBA" id="ARBA00022448"/>
    </source>
</evidence>
<evidence type="ECO:0000256" key="4">
    <source>
        <dbReference type="ARBA" id="ARBA00022927"/>
    </source>
</evidence>
<keyword evidence="5" id="KW-0333">Golgi apparatus</keyword>
<feature type="domain" description="Vps52 C-terminal" evidence="7">
    <location>
        <begin position="421"/>
        <end position="502"/>
    </location>
</feature>
<comment type="subcellular location">
    <subcellularLocation>
        <location evidence="1">Golgi apparatus</location>
        <location evidence="1">trans-Golgi network</location>
    </subcellularLocation>
</comment>
<dbReference type="GO" id="GO:0005829">
    <property type="term" value="C:cytosol"/>
    <property type="evidence" value="ECO:0007669"/>
    <property type="project" value="GOC"/>
</dbReference>
<dbReference type="OrthoDB" id="19482at2759"/>
<keyword evidence="9" id="KW-1185">Reference proteome</keyword>
<protein>
    <recommendedName>
        <fullName evidence="10">Vacuolar protein sorting-associated protein 52 homolog</fullName>
    </recommendedName>
</protein>
<dbReference type="EMBL" id="BNJQ01000004">
    <property type="protein sequence ID" value="GHP02870.1"/>
    <property type="molecule type" value="Genomic_DNA"/>
</dbReference>
<dbReference type="InterPro" id="IPR048319">
    <property type="entry name" value="Vps52_CC"/>
</dbReference>
<evidence type="ECO:0000313" key="9">
    <source>
        <dbReference type="Proteomes" id="UP000660262"/>
    </source>
</evidence>
<evidence type="ECO:0000256" key="5">
    <source>
        <dbReference type="ARBA" id="ARBA00023034"/>
    </source>
</evidence>
<organism evidence="8 9">
    <name type="scientific">Pycnococcus provasolii</name>
    <dbReference type="NCBI Taxonomy" id="41880"/>
    <lineage>
        <taxon>Eukaryota</taxon>
        <taxon>Viridiplantae</taxon>
        <taxon>Chlorophyta</taxon>
        <taxon>Pseudoscourfieldiophyceae</taxon>
        <taxon>Pseudoscourfieldiales</taxon>
        <taxon>Pycnococcaceae</taxon>
        <taxon>Pycnococcus</taxon>
    </lineage>
</organism>
<dbReference type="GO" id="GO:0019905">
    <property type="term" value="F:syntaxin binding"/>
    <property type="evidence" value="ECO:0007669"/>
    <property type="project" value="TreeGrafter"/>
</dbReference>
<dbReference type="GO" id="GO:0032456">
    <property type="term" value="P:endocytic recycling"/>
    <property type="evidence" value="ECO:0007669"/>
    <property type="project" value="TreeGrafter"/>
</dbReference>
<dbReference type="Pfam" id="PF20655">
    <property type="entry name" value="Vps52_C"/>
    <property type="match status" value="2"/>
</dbReference>
<comment type="caution">
    <text evidence="8">The sequence shown here is derived from an EMBL/GenBank/DDBJ whole genome shotgun (WGS) entry which is preliminary data.</text>
</comment>
<evidence type="ECO:0000256" key="2">
    <source>
        <dbReference type="ARBA" id="ARBA00008180"/>
    </source>
</evidence>
<feature type="domain" description="Vps52 coiled-coil" evidence="6">
    <location>
        <begin position="99"/>
        <end position="278"/>
    </location>
</feature>
<gene>
    <name evidence="8" type="ORF">PPROV_000162500</name>
</gene>
<comment type="similarity">
    <text evidence="2">Belongs to the VPS52 family.</text>
</comment>
<evidence type="ECO:0000256" key="1">
    <source>
        <dbReference type="ARBA" id="ARBA00004601"/>
    </source>
</evidence>
<dbReference type="InterPro" id="IPR007258">
    <property type="entry name" value="Vps52"/>
</dbReference>
<keyword evidence="3" id="KW-0813">Transport</keyword>
<evidence type="ECO:0000259" key="6">
    <source>
        <dbReference type="Pfam" id="PF04129"/>
    </source>
</evidence>
<dbReference type="InterPro" id="IPR048361">
    <property type="entry name" value="Vps52_C"/>
</dbReference>
<sequence length="889" mass="93459">MASMSLPEMSADVILDQLSSDDLDITTTSLSLSMSQGGYGEGGFHGGDSGFESLERELAMVESVPAIEAVLHHGTASLQDHAKLIETHLREAELASIEDYVGESDNLVELSSQITQCDDMLANMEQTLHDFQHDLSTISRQIHGLQTQSASMGVKLRNRKAVCAHLGEFLSAVVLPTELVEGVVEEDVTEAYLEHLLTLSKKLGFCQTQQNGGGGGGGEECVALNDVLPALEKLRVKSCSKVREFLLKKVHALRKPGTNVQMIQRNVLLKYRHFVRYLRQHGGSAVETAAAPGEPNAIYVELTMSYADAVGGGLKSNFEAYVEALPRLRADPAVPGDVLGSVTRLSNATGTSGGGAAPSLTVAMSQAAVGMSGAFAEAAGALGAMFQKGDAAASRGGAMSTGGVRGGGVTAGGGSGGHSPFRLGDRATVAFAHLTEGGSPALVPHVESDARRYHPFERLFASAHKLLADTATSEYLFIGDFFGERRLFSGVFEAPLAAVERWVVASANEPHNVFVDATVPGASSATPGVPIGVTTYGDAIGCLLCIAATQRLRVTMAKRRVPALDAYLDRILMILWPRAKALLESHITSLEEPRNVAAVLRSAATPEGGMNPRRSDLPRIAKSCGELLASCRMLSGSVGDGQIGHSLERLREAVVGFARVCAGLGINASTTGASTAAATSSGKSPSSSPSSVALVVLAYHAVHGALVVGASDDVPGDEASIAAGEMNGNTSSIPHAEGATDAPVAGDLAYFSTLLARERAHWVERVLEEHMGELISFVRWAEAATDAERDSEGPKRGGVAMRFFAERWSGIIAAVNKAVEACFGPPRKSVEDDLASGILKQALTQFLLYHTRAKEALSKIGEKGERILTEVGVGMPAIVFEIKKSTGEV</sequence>
<keyword evidence="4" id="KW-0653">Protein transport</keyword>
<evidence type="ECO:0000313" key="8">
    <source>
        <dbReference type="EMBL" id="GHP02870.1"/>
    </source>
</evidence>
<feature type="domain" description="Vps52 C-terminal" evidence="7">
    <location>
        <begin position="538"/>
        <end position="662"/>
    </location>
</feature>